<dbReference type="GO" id="GO:0035243">
    <property type="term" value="F:protein-arginine omega-N symmetric methyltransferase activity"/>
    <property type="evidence" value="ECO:0007669"/>
    <property type="project" value="TreeGrafter"/>
</dbReference>
<evidence type="ECO:0000313" key="4">
    <source>
        <dbReference type="Proteomes" id="UP000075787"/>
    </source>
</evidence>
<dbReference type="Proteomes" id="UP000075787">
    <property type="component" value="Unassembled WGS sequence"/>
</dbReference>
<dbReference type="PANTHER" id="PTHR12049:SF7">
    <property type="entry name" value="PROTEIN ARGININE METHYLTRANSFERASE NDUFAF7, MITOCHONDRIAL"/>
    <property type="match status" value="1"/>
</dbReference>
<keyword evidence="2" id="KW-0808">Transferase</keyword>
<evidence type="ECO:0000313" key="3">
    <source>
        <dbReference type="EMBL" id="KYO57784.1"/>
    </source>
</evidence>
<reference evidence="3 4" key="1">
    <citation type="submission" date="2015-12" db="EMBL/GenBank/DDBJ databases">
        <title>Genome sequence of Tistrella mobilis MCCC 1A02139.</title>
        <authorList>
            <person name="Lu L."/>
            <person name="Lai Q."/>
            <person name="Shao Z."/>
            <person name="Qian P."/>
        </authorList>
    </citation>
    <scope>NUCLEOTIDE SEQUENCE [LARGE SCALE GENOMIC DNA]</scope>
    <source>
        <strain evidence="3 4">MCCC 1A02139</strain>
    </source>
</reference>
<dbReference type="GeneID" id="97240131"/>
<dbReference type="Gene3D" id="3.40.50.12710">
    <property type="match status" value="1"/>
</dbReference>
<dbReference type="SUPFAM" id="SSF53335">
    <property type="entry name" value="S-adenosyl-L-methionine-dependent methyltransferases"/>
    <property type="match status" value="1"/>
</dbReference>
<proteinExistence type="predicted"/>
<evidence type="ECO:0000256" key="1">
    <source>
        <dbReference type="ARBA" id="ARBA00022603"/>
    </source>
</evidence>
<dbReference type="OrthoDB" id="9794208at2"/>
<keyword evidence="1" id="KW-0489">Methyltransferase</keyword>
<protein>
    <submittedName>
        <fullName evidence="3">ATP synthase subunit beta</fullName>
    </submittedName>
</protein>
<dbReference type="InterPro" id="IPR038375">
    <property type="entry name" value="NDUFAF7_sf"/>
</dbReference>
<dbReference type="EMBL" id="LPZR01000003">
    <property type="protein sequence ID" value="KYO57784.1"/>
    <property type="molecule type" value="Genomic_DNA"/>
</dbReference>
<gene>
    <name evidence="3" type="ORF">AUP44_18715</name>
</gene>
<dbReference type="PANTHER" id="PTHR12049">
    <property type="entry name" value="PROTEIN ARGININE METHYLTRANSFERASE NDUFAF7, MITOCHONDRIAL"/>
    <property type="match status" value="1"/>
</dbReference>
<dbReference type="InterPro" id="IPR003788">
    <property type="entry name" value="NDUFAF7"/>
</dbReference>
<comment type="caution">
    <text evidence="3">The sequence shown here is derived from an EMBL/GenBank/DDBJ whole genome shotgun (WGS) entry which is preliminary data.</text>
</comment>
<organism evidence="3 4">
    <name type="scientific">Tistrella mobilis</name>
    <dbReference type="NCBI Taxonomy" id="171437"/>
    <lineage>
        <taxon>Bacteria</taxon>
        <taxon>Pseudomonadati</taxon>
        <taxon>Pseudomonadota</taxon>
        <taxon>Alphaproteobacteria</taxon>
        <taxon>Geminicoccales</taxon>
        <taxon>Geminicoccaceae</taxon>
        <taxon>Tistrella</taxon>
    </lineage>
</organism>
<name>A0A162M1C0_9PROT</name>
<dbReference type="Pfam" id="PF02636">
    <property type="entry name" value="Methyltransf_28"/>
    <property type="match status" value="1"/>
</dbReference>
<dbReference type="GO" id="GO:0032259">
    <property type="term" value="P:methylation"/>
    <property type="evidence" value="ECO:0007669"/>
    <property type="project" value="UniProtKB-KW"/>
</dbReference>
<accession>A0A162M1C0</accession>
<dbReference type="InterPro" id="IPR029063">
    <property type="entry name" value="SAM-dependent_MTases_sf"/>
</dbReference>
<evidence type="ECO:0000256" key="2">
    <source>
        <dbReference type="ARBA" id="ARBA00022679"/>
    </source>
</evidence>
<dbReference type="RefSeq" id="WP_014743832.1">
    <property type="nucleotide sequence ID" value="NZ_CP121027.1"/>
</dbReference>
<dbReference type="AlphaFoldDB" id="A0A162M1C0"/>
<dbReference type="OMA" id="YYHPQRN"/>
<sequence>MTDATPLPPADTPLGRIIAGRIAVDGPMTLGTYMGLVLGHPQHGYYTTREPFGADGDFVTAPEISQMFGELVGLWLAVAWDEAGQPPAVTLAELGPGRGTLMADALRAMKMMPGLLDRVSLHFVEQSPRLREAQAQAVADAGLSRPPVWHDTVDGLPDDRPLLLIANEFFDALPVRQLVRRPDGLWSERMIDLDPDRPGRFRYGLSPDPSPAAALLTPRIARASLAEIPAGAIAEVQPASISIAGTIGTRLAALGGAALIVDYGHGISAPGDTFQAVKAHAHADPLEEPGRADLTVHVDFERLAAAAAAGGALAHGPVDQGSFLGRLGIGARAERLARGARNGGERAQIATALKRLTAPEEMGRLFKVLALTPPGRPAPPGFAPVPGFDADL</sequence>